<gene>
    <name evidence="1" type="ORF">Pan265_13640</name>
</gene>
<dbReference type="EMBL" id="CP036280">
    <property type="protein sequence ID" value="QDU71514.1"/>
    <property type="molecule type" value="Genomic_DNA"/>
</dbReference>
<dbReference type="Pfam" id="PF07963">
    <property type="entry name" value="N_methyl"/>
    <property type="match status" value="1"/>
</dbReference>
<evidence type="ECO:0008006" key="3">
    <source>
        <dbReference type="Google" id="ProtNLM"/>
    </source>
</evidence>
<protein>
    <recommendedName>
        <fullName evidence="3">Prepilin-type N-terminal cleavage/methylation domain-containing protein</fullName>
    </recommendedName>
</protein>
<name>A0A518BX48_9BACT</name>
<dbReference type="PANTHER" id="PTHR30093">
    <property type="entry name" value="GENERAL SECRETION PATHWAY PROTEIN G"/>
    <property type="match status" value="1"/>
</dbReference>
<dbReference type="AlphaFoldDB" id="A0A518BX48"/>
<dbReference type="OrthoDB" id="241541at2"/>
<sequence>MRRHNAFTLIELLVVISIIALLIGILLPALGAARATAVNMRCSSNFRQMGIGNITYAHDHKDLMAWTYEQAWDVDGVGAGLAEFWQENLAPYIPVLDNEGTLENRQSWRSNPDNMFNCPASDFVEDDKFTSAPNSFMQGDLATYPNSSPKWAYSIDAPNNASGTIMAGETNGDVVSEQYSSVRVGDANYMASVDGYLGWPQGGYTTAPFNQPWITLPGFRHGGDRALPDEAVNRDFDFYNKGATANMVFMDGHVSGMSAEQLIDNNGRGLDDKGSPWRWWEN</sequence>
<proteinExistence type="predicted"/>
<dbReference type="PANTHER" id="PTHR30093:SF2">
    <property type="entry name" value="TYPE II SECRETION SYSTEM PROTEIN H"/>
    <property type="match status" value="1"/>
</dbReference>
<evidence type="ECO:0000313" key="1">
    <source>
        <dbReference type="EMBL" id="QDU71514.1"/>
    </source>
</evidence>
<dbReference type="Gene3D" id="3.30.700.10">
    <property type="entry name" value="Glycoprotein, Type 4 Pilin"/>
    <property type="match status" value="1"/>
</dbReference>
<keyword evidence="2" id="KW-1185">Reference proteome</keyword>
<dbReference type="Proteomes" id="UP000320386">
    <property type="component" value="Chromosome"/>
</dbReference>
<dbReference type="InterPro" id="IPR012902">
    <property type="entry name" value="N_methyl_site"/>
</dbReference>
<evidence type="ECO:0000313" key="2">
    <source>
        <dbReference type="Proteomes" id="UP000320386"/>
    </source>
</evidence>
<dbReference type="RefSeq" id="WP_145445661.1">
    <property type="nucleotide sequence ID" value="NZ_CP036280.1"/>
</dbReference>
<dbReference type="InterPro" id="IPR045584">
    <property type="entry name" value="Pilin-like"/>
</dbReference>
<dbReference type="SUPFAM" id="SSF54523">
    <property type="entry name" value="Pili subunits"/>
    <property type="match status" value="1"/>
</dbReference>
<dbReference type="KEGG" id="mcad:Pan265_13640"/>
<accession>A0A518BX48</accession>
<organism evidence="1 2">
    <name type="scientific">Mucisphaera calidilacus</name>
    <dbReference type="NCBI Taxonomy" id="2527982"/>
    <lineage>
        <taxon>Bacteria</taxon>
        <taxon>Pseudomonadati</taxon>
        <taxon>Planctomycetota</taxon>
        <taxon>Phycisphaerae</taxon>
        <taxon>Phycisphaerales</taxon>
        <taxon>Phycisphaeraceae</taxon>
        <taxon>Mucisphaera</taxon>
    </lineage>
</organism>
<dbReference type="NCBIfam" id="TIGR02532">
    <property type="entry name" value="IV_pilin_GFxxxE"/>
    <property type="match status" value="1"/>
</dbReference>
<reference evidence="1 2" key="1">
    <citation type="submission" date="2019-02" db="EMBL/GenBank/DDBJ databases">
        <title>Deep-cultivation of Planctomycetes and their phenomic and genomic characterization uncovers novel biology.</title>
        <authorList>
            <person name="Wiegand S."/>
            <person name="Jogler M."/>
            <person name="Boedeker C."/>
            <person name="Pinto D."/>
            <person name="Vollmers J."/>
            <person name="Rivas-Marin E."/>
            <person name="Kohn T."/>
            <person name="Peeters S.H."/>
            <person name="Heuer A."/>
            <person name="Rast P."/>
            <person name="Oberbeckmann S."/>
            <person name="Bunk B."/>
            <person name="Jeske O."/>
            <person name="Meyerdierks A."/>
            <person name="Storesund J.E."/>
            <person name="Kallscheuer N."/>
            <person name="Luecker S."/>
            <person name="Lage O.M."/>
            <person name="Pohl T."/>
            <person name="Merkel B.J."/>
            <person name="Hornburger P."/>
            <person name="Mueller R.-W."/>
            <person name="Bruemmer F."/>
            <person name="Labrenz M."/>
            <person name="Spormann A.M."/>
            <person name="Op den Camp H."/>
            <person name="Overmann J."/>
            <person name="Amann R."/>
            <person name="Jetten M.S.M."/>
            <person name="Mascher T."/>
            <person name="Medema M.H."/>
            <person name="Devos D.P."/>
            <person name="Kaster A.-K."/>
            <person name="Ovreas L."/>
            <person name="Rohde M."/>
            <person name="Galperin M.Y."/>
            <person name="Jogler C."/>
        </authorList>
    </citation>
    <scope>NUCLEOTIDE SEQUENCE [LARGE SCALE GENOMIC DNA]</scope>
    <source>
        <strain evidence="1 2">Pan265</strain>
    </source>
</reference>